<dbReference type="AlphaFoldDB" id="A0AAV9UTV7"/>
<evidence type="ECO:0000313" key="2">
    <source>
        <dbReference type="Proteomes" id="UP001375240"/>
    </source>
</evidence>
<proteinExistence type="predicted"/>
<reference evidence="1 2" key="1">
    <citation type="submission" date="2019-10" db="EMBL/GenBank/DDBJ databases">
        <authorList>
            <person name="Palmer J.M."/>
        </authorList>
    </citation>
    <scope>NUCLEOTIDE SEQUENCE [LARGE SCALE GENOMIC DNA]</scope>
    <source>
        <strain evidence="1 2">TWF696</strain>
    </source>
</reference>
<accession>A0AAV9UTV7</accession>
<comment type="caution">
    <text evidence="1">The sequence shown here is derived from an EMBL/GenBank/DDBJ whole genome shotgun (WGS) entry which is preliminary data.</text>
</comment>
<dbReference type="Proteomes" id="UP001375240">
    <property type="component" value="Unassembled WGS sequence"/>
</dbReference>
<sequence>MTRWKPSSDSRSSPSTEPRSKIARAFDWIIPGRKRKPPVTPSFRVIRITDGYGKVIAAGDPPVVLPPVVAPVAATPVAPVMPAGPASRGILGGLFNTEAEKMRVLEESTKDVPRYLFRACSPSSGGGFKGLNTLNGVFPHAFVDANGKKIENGGHKSIHELGHATTRKMAMGHLSGQRPSRTDAAYSQFSSWAASLALVLQYGHGRALAGGLICILDRYNLPKNTKVYHCPSMMKAGLCDSPYDHEYLVHGPVEGPGFKAVPVQRLIDLGVYVEIPCVLPQSVRYWWGPTVQSEWERIFVAKAFTETQVKKLRKAAEEFGKDFTIPMLAAMLTLERRRIEKDGKFNEKDVKIFADVVADLYVPEEYGTENSFVQPAGIYVTGYPMVAQLAALFKGLVEYNYGRGARARRRVKLEDLAAEVGALGLLASASADSAIEPVKPGRMSTHIEIGVSDVVY</sequence>
<evidence type="ECO:0000313" key="1">
    <source>
        <dbReference type="EMBL" id="KAK6346885.1"/>
    </source>
</evidence>
<keyword evidence="2" id="KW-1185">Reference proteome</keyword>
<gene>
    <name evidence="1" type="ORF">TWF696_006989</name>
</gene>
<dbReference type="EMBL" id="JAVHNQ010000005">
    <property type="protein sequence ID" value="KAK6346885.1"/>
    <property type="molecule type" value="Genomic_DNA"/>
</dbReference>
<organism evidence="1 2">
    <name type="scientific">Orbilia brochopaga</name>
    <dbReference type="NCBI Taxonomy" id="3140254"/>
    <lineage>
        <taxon>Eukaryota</taxon>
        <taxon>Fungi</taxon>
        <taxon>Dikarya</taxon>
        <taxon>Ascomycota</taxon>
        <taxon>Pezizomycotina</taxon>
        <taxon>Orbiliomycetes</taxon>
        <taxon>Orbiliales</taxon>
        <taxon>Orbiliaceae</taxon>
        <taxon>Orbilia</taxon>
    </lineage>
</organism>
<protein>
    <submittedName>
        <fullName evidence="1">Uncharacterized protein</fullName>
    </submittedName>
</protein>
<name>A0AAV9UTV7_9PEZI</name>